<gene>
    <name evidence="3" type="ORF">BCUN_2115</name>
</gene>
<dbReference type="EMBL" id="JGYV01000005">
    <property type="protein sequence ID" value="KFI64250.1"/>
    <property type="molecule type" value="Genomic_DNA"/>
</dbReference>
<feature type="compositionally biased region" description="Basic and acidic residues" evidence="1">
    <location>
        <begin position="1"/>
        <end position="17"/>
    </location>
</feature>
<feature type="region of interest" description="Disordered" evidence="1">
    <location>
        <begin position="1"/>
        <end position="31"/>
    </location>
</feature>
<dbReference type="eggNOG" id="ENOG5031TDZ">
    <property type="taxonomic scope" value="Bacteria"/>
</dbReference>
<organism evidence="3 4">
    <name type="scientific">Bifidobacterium cuniculi</name>
    <dbReference type="NCBI Taxonomy" id="1688"/>
    <lineage>
        <taxon>Bacteria</taxon>
        <taxon>Bacillati</taxon>
        <taxon>Actinomycetota</taxon>
        <taxon>Actinomycetes</taxon>
        <taxon>Bifidobacteriales</taxon>
        <taxon>Bifidobacteriaceae</taxon>
        <taxon>Bifidobacterium</taxon>
    </lineage>
</organism>
<dbReference type="InterPro" id="IPR057893">
    <property type="entry name" value="LRV_2"/>
</dbReference>
<feature type="region of interest" description="Disordered" evidence="1">
    <location>
        <begin position="170"/>
        <end position="229"/>
    </location>
</feature>
<feature type="compositionally biased region" description="Low complexity" evidence="1">
    <location>
        <begin position="172"/>
        <end position="194"/>
    </location>
</feature>
<proteinExistence type="predicted"/>
<comment type="caution">
    <text evidence="3">The sequence shown here is derived from an EMBL/GenBank/DDBJ whole genome shotgun (WGS) entry which is preliminary data.</text>
</comment>
<dbReference type="Proteomes" id="UP000029067">
    <property type="component" value="Unassembled WGS sequence"/>
</dbReference>
<dbReference type="AlphaFoldDB" id="A0A087AZQ0"/>
<sequence>MRHDRRTDRLKAMRPEPEPLEELSAPPPPPIELTAALATDPHTPADVLWHIARHAPQLRRWVAVNRNADAHLLEYISQQGGPGVRETLEILLREMERNRPSADTTTDVPHTPPATADSAHPPRPTCNTTPGNGLDVPHTSSAAADGIHQPRPARSTTSRLGNSLDVLHESSTADTAPPHPTHGAAAARTSSAARPLSPGAPAPPRTPASCSPACHPDRDAAPPPARWRP</sequence>
<accession>A0A087AZQ0</accession>
<protein>
    <recommendedName>
        <fullName evidence="2">Leucine rich repeat variant domain-containing protein</fullName>
    </recommendedName>
</protein>
<evidence type="ECO:0000313" key="4">
    <source>
        <dbReference type="Proteomes" id="UP000029067"/>
    </source>
</evidence>
<evidence type="ECO:0000256" key="1">
    <source>
        <dbReference type="SAM" id="MobiDB-lite"/>
    </source>
</evidence>
<dbReference type="Pfam" id="PF25591">
    <property type="entry name" value="LRV_2"/>
    <property type="match status" value="1"/>
</dbReference>
<name>A0A087AZQ0_9BIFI</name>
<evidence type="ECO:0000313" key="3">
    <source>
        <dbReference type="EMBL" id="KFI64250.1"/>
    </source>
</evidence>
<reference evidence="3 4" key="1">
    <citation type="submission" date="2014-03" db="EMBL/GenBank/DDBJ databases">
        <title>Genomics of Bifidobacteria.</title>
        <authorList>
            <person name="Ventura M."/>
            <person name="Milani C."/>
            <person name="Lugli G.A."/>
        </authorList>
    </citation>
    <scope>NUCLEOTIDE SEQUENCE [LARGE SCALE GENOMIC DNA]</scope>
    <source>
        <strain evidence="3 4">LMG 10738</strain>
    </source>
</reference>
<evidence type="ECO:0000259" key="2">
    <source>
        <dbReference type="Pfam" id="PF25591"/>
    </source>
</evidence>
<feature type="region of interest" description="Disordered" evidence="1">
    <location>
        <begin position="98"/>
        <end position="158"/>
    </location>
</feature>
<feature type="domain" description="Leucine rich repeat variant" evidence="2">
    <location>
        <begin position="33"/>
        <end position="89"/>
    </location>
</feature>
<keyword evidence="4" id="KW-1185">Reference proteome</keyword>